<dbReference type="EMBL" id="JARJLG010000002">
    <property type="protein sequence ID" value="KAJ7783736.1"/>
    <property type="molecule type" value="Genomic_DNA"/>
</dbReference>
<evidence type="ECO:0000313" key="1">
    <source>
        <dbReference type="EMBL" id="KAJ7783736.1"/>
    </source>
</evidence>
<protein>
    <submittedName>
        <fullName evidence="1">Uncharacterized protein</fullName>
    </submittedName>
</protein>
<accession>A0AAD7KE23</accession>
<feature type="non-terminal residue" evidence="1">
    <location>
        <position position="55"/>
    </location>
</feature>
<proteinExistence type="predicted"/>
<gene>
    <name evidence="1" type="ORF">DFH07DRAFT_683059</name>
</gene>
<dbReference type="Proteomes" id="UP001215280">
    <property type="component" value="Unassembled WGS sequence"/>
</dbReference>
<name>A0AAD7KE23_9AGAR</name>
<keyword evidence="2" id="KW-1185">Reference proteome</keyword>
<reference evidence="1" key="1">
    <citation type="submission" date="2023-03" db="EMBL/GenBank/DDBJ databases">
        <title>Massive genome expansion in bonnet fungi (Mycena s.s.) driven by repeated elements and novel gene families across ecological guilds.</title>
        <authorList>
            <consortium name="Lawrence Berkeley National Laboratory"/>
            <person name="Harder C.B."/>
            <person name="Miyauchi S."/>
            <person name="Viragh M."/>
            <person name="Kuo A."/>
            <person name="Thoen E."/>
            <person name="Andreopoulos B."/>
            <person name="Lu D."/>
            <person name="Skrede I."/>
            <person name="Drula E."/>
            <person name="Henrissat B."/>
            <person name="Morin E."/>
            <person name="Kohler A."/>
            <person name="Barry K."/>
            <person name="LaButti K."/>
            <person name="Morin E."/>
            <person name="Salamov A."/>
            <person name="Lipzen A."/>
            <person name="Mereny Z."/>
            <person name="Hegedus B."/>
            <person name="Baldrian P."/>
            <person name="Stursova M."/>
            <person name="Weitz H."/>
            <person name="Taylor A."/>
            <person name="Grigoriev I.V."/>
            <person name="Nagy L.G."/>
            <person name="Martin F."/>
            <person name="Kauserud H."/>
        </authorList>
    </citation>
    <scope>NUCLEOTIDE SEQUENCE</scope>
    <source>
        <strain evidence="1">CBHHK188m</strain>
    </source>
</reference>
<dbReference type="AlphaFoldDB" id="A0AAD7KE23"/>
<evidence type="ECO:0000313" key="2">
    <source>
        <dbReference type="Proteomes" id="UP001215280"/>
    </source>
</evidence>
<organism evidence="1 2">
    <name type="scientific">Mycena maculata</name>
    <dbReference type="NCBI Taxonomy" id="230809"/>
    <lineage>
        <taxon>Eukaryota</taxon>
        <taxon>Fungi</taxon>
        <taxon>Dikarya</taxon>
        <taxon>Basidiomycota</taxon>
        <taxon>Agaricomycotina</taxon>
        <taxon>Agaricomycetes</taxon>
        <taxon>Agaricomycetidae</taxon>
        <taxon>Agaricales</taxon>
        <taxon>Marasmiineae</taxon>
        <taxon>Mycenaceae</taxon>
        <taxon>Mycena</taxon>
    </lineage>
</organism>
<feature type="non-terminal residue" evidence="1">
    <location>
        <position position="1"/>
    </location>
</feature>
<sequence length="55" mass="5974">LFPSSLTKPKTAVSIDLLDIYQALFECSCDAVMALAAALHTIYLRRGFEVVSQGV</sequence>
<comment type="caution">
    <text evidence="1">The sequence shown here is derived from an EMBL/GenBank/DDBJ whole genome shotgun (WGS) entry which is preliminary data.</text>
</comment>